<dbReference type="EMBL" id="JAMBOL010000003">
    <property type="protein sequence ID" value="MCM3713804.1"/>
    <property type="molecule type" value="Genomic_DNA"/>
</dbReference>
<organism evidence="2 3">
    <name type="scientific">Halalkalibacter oceani</name>
    <dbReference type="NCBI Taxonomy" id="1653776"/>
    <lineage>
        <taxon>Bacteria</taxon>
        <taxon>Bacillati</taxon>
        <taxon>Bacillota</taxon>
        <taxon>Bacilli</taxon>
        <taxon>Bacillales</taxon>
        <taxon>Bacillaceae</taxon>
        <taxon>Halalkalibacter</taxon>
    </lineage>
</organism>
<feature type="domain" description="General stress protein 17M-like" evidence="1">
    <location>
        <begin position="3"/>
        <end position="99"/>
    </location>
</feature>
<name>A0A9X2DN81_9BACI</name>
<keyword evidence="3" id="KW-1185">Reference proteome</keyword>
<dbReference type="RefSeq" id="WP_251222597.1">
    <property type="nucleotide sequence ID" value="NZ_JAMBOL010000003.1"/>
</dbReference>
<accession>A0A9X2DN81</accession>
<gene>
    <name evidence="2" type="ORF">M3202_06880</name>
</gene>
<reference evidence="2" key="1">
    <citation type="submission" date="2022-05" db="EMBL/GenBank/DDBJ databases">
        <title>Comparative Genomics of Spacecraft Associated Microbes.</title>
        <authorList>
            <person name="Tran M.T."/>
            <person name="Wright A."/>
            <person name="Seuylemezian A."/>
            <person name="Eisen J."/>
            <person name="Coil D."/>
        </authorList>
    </citation>
    <scope>NUCLEOTIDE SEQUENCE</scope>
    <source>
        <strain evidence="2">214.1.1</strain>
    </source>
</reference>
<comment type="caution">
    <text evidence="2">The sequence shown here is derived from an EMBL/GenBank/DDBJ whole genome shotgun (WGS) entry which is preliminary data.</text>
</comment>
<dbReference type="AlphaFoldDB" id="A0A9X2DN81"/>
<dbReference type="InterPro" id="IPR025889">
    <property type="entry name" value="GSP17M-like_dom"/>
</dbReference>
<proteinExistence type="predicted"/>
<dbReference type="Proteomes" id="UP001139179">
    <property type="component" value="Unassembled WGS sequence"/>
</dbReference>
<evidence type="ECO:0000259" key="1">
    <source>
        <dbReference type="Pfam" id="PF11181"/>
    </source>
</evidence>
<dbReference type="Pfam" id="PF11181">
    <property type="entry name" value="YflT"/>
    <property type="match status" value="1"/>
</dbReference>
<protein>
    <submittedName>
        <fullName evidence="2">General stress protein</fullName>
    </submittedName>
</protein>
<evidence type="ECO:0000313" key="2">
    <source>
        <dbReference type="EMBL" id="MCM3713804.1"/>
    </source>
</evidence>
<evidence type="ECO:0000313" key="3">
    <source>
        <dbReference type="Proteomes" id="UP001139179"/>
    </source>
</evidence>
<sequence length="114" mass="12916">MNPFYKEFQNDEDVIQAVRRLQADGVKDDDIYVITHDDDRTKRLTEQAEANQVGASELGVGTSIKNLFRKQGDELRAQFKELGFSKQEAEQLEKKLDAGKVIVVVKNKTASMNL</sequence>